<dbReference type="PANTHER" id="PTHR21708:SF26">
    <property type="entry name" value="2-DEHYDROPANTOATE 2-REDUCTASE"/>
    <property type="match status" value="1"/>
</dbReference>
<dbReference type="PANTHER" id="PTHR21708">
    <property type="entry name" value="PROBABLE 2-DEHYDROPANTOATE 2-REDUCTASE"/>
    <property type="match status" value="1"/>
</dbReference>
<proteinExistence type="inferred from homology"/>
<comment type="function">
    <text evidence="10">Catalyzes the NADPH-dependent reduction of ketopantoate into pantoic acid.</text>
</comment>
<reference evidence="13" key="1">
    <citation type="submission" date="2021-07" db="EMBL/GenBank/DDBJ databases">
        <title>New genus and species of the family Alcaligenaceae.</title>
        <authorList>
            <person name="Hahn M.W."/>
        </authorList>
    </citation>
    <scope>NUCLEOTIDE SEQUENCE</scope>
    <source>
        <strain evidence="13">LF4-65</strain>
    </source>
</reference>
<evidence type="ECO:0000256" key="10">
    <source>
        <dbReference type="RuleBase" id="RU362068"/>
    </source>
</evidence>
<dbReference type="Pfam" id="PF08546">
    <property type="entry name" value="ApbA_C"/>
    <property type="match status" value="1"/>
</dbReference>
<keyword evidence="7 10" id="KW-0560">Oxidoreductase</keyword>
<dbReference type="InterPro" id="IPR036291">
    <property type="entry name" value="NAD(P)-bd_dom_sf"/>
</dbReference>
<feature type="domain" description="Ketopantoate reductase N-terminal" evidence="11">
    <location>
        <begin position="3"/>
        <end position="148"/>
    </location>
</feature>
<dbReference type="InterPro" id="IPR013752">
    <property type="entry name" value="KPA_reductase"/>
</dbReference>
<evidence type="ECO:0000256" key="5">
    <source>
        <dbReference type="ARBA" id="ARBA00022655"/>
    </source>
</evidence>
<keyword evidence="14" id="KW-1185">Reference proteome</keyword>
<evidence type="ECO:0000256" key="9">
    <source>
        <dbReference type="ARBA" id="ARBA00048793"/>
    </source>
</evidence>
<dbReference type="InterPro" id="IPR013328">
    <property type="entry name" value="6PGD_dom2"/>
</dbReference>
<keyword evidence="6 10" id="KW-0521">NADP</keyword>
<dbReference type="EC" id="1.1.1.169" evidence="3 10"/>
<comment type="similarity">
    <text evidence="2 10">Belongs to the ketopantoate reductase family.</text>
</comment>
<comment type="caution">
    <text evidence="13">The sequence shown here is derived from an EMBL/GenBank/DDBJ whole genome shotgun (WGS) entry which is preliminary data.</text>
</comment>
<dbReference type="RefSeq" id="WP_259661162.1">
    <property type="nucleotide sequence ID" value="NZ_JAHXRI010000007.1"/>
</dbReference>
<dbReference type="FunFam" id="1.10.1040.10:FF:000017">
    <property type="entry name" value="2-dehydropantoate 2-reductase"/>
    <property type="match status" value="1"/>
</dbReference>
<evidence type="ECO:0000256" key="4">
    <source>
        <dbReference type="ARBA" id="ARBA00019465"/>
    </source>
</evidence>
<dbReference type="InterPro" id="IPR008927">
    <property type="entry name" value="6-PGluconate_DH-like_C_sf"/>
</dbReference>
<evidence type="ECO:0000259" key="11">
    <source>
        <dbReference type="Pfam" id="PF02558"/>
    </source>
</evidence>
<accession>A0A953T4Q2</accession>
<dbReference type="GO" id="GO:0008677">
    <property type="term" value="F:2-dehydropantoate 2-reductase activity"/>
    <property type="evidence" value="ECO:0007669"/>
    <property type="project" value="UniProtKB-EC"/>
</dbReference>
<name>A0A953T4Q2_9BURK</name>
<sequence>MKILILGAGGVGGYFGARLIQAGADVTYLLRDARHTKIQAEGLAIETPKESFTVNPKSVTREQLKPEYDLIILAPKAFDFDDALESLSGASSKGVLLPFLNGMSHIQRLDEKFGRDRVMGGVAHIAATIASNGAVKQLTELHALTVGHRSAAHEPLAREFFALCEKASFDKSYSENIEQSLWDKWVFLATLAGMTTLCRGHVGKIAAAPWGKEVMTAFYAESCAIAQAHGFPTKTTAQQKALDMLTKVGSSFAASMLRDLVQGNQTEHEHILGAMIERGVEKNVPCILLKTAHTHMVAEQTK</sequence>
<evidence type="ECO:0000256" key="6">
    <source>
        <dbReference type="ARBA" id="ARBA00022857"/>
    </source>
</evidence>
<dbReference type="AlphaFoldDB" id="A0A953T4Q2"/>
<comment type="catalytic activity">
    <reaction evidence="9 10">
        <text>(R)-pantoate + NADP(+) = 2-dehydropantoate + NADPH + H(+)</text>
        <dbReference type="Rhea" id="RHEA:16233"/>
        <dbReference type="ChEBI" id="CHEBI:11561"/>
        <dbReference type="ChEBI" id="CHEBI:15378"/>
        <dbReference type="ChEBI" id="CHEBI:15980"/>
        <dbReference type="ChEBI" id="CHEBI:57783"/>
        <dbReference type="ChEBI" id="CHEBI:58349"/>
        <dbReference type="EC" id="1.1.1.169"/>
    </reaction>
</comment>
<evidence type="ECO:0000256" key="2">
    <source>
        <dbReference type="ARBA" id="ARBA00007870"/>
    </source>
</evidence>
<dbReference type="NCBIfam" id="TIGR00745">
    <property type="entry name" value="apbA_panE"/>
    <property type="match status" value="1"/>
</dbReference>
<dbReference type="InterPro" id="IPR051402">
    <property type="entry name" value="KPR-Related"/>
</dbReference>
<dbReference type="GO" id="GO:0005737">
    <property type="term" value="C:cytoplasm"/>
    <property type="evidence" value="ECO:0007669"/>
    <property type="project" value="TreeGrafter"/>
</dbReference>
<evidence type="ECO:0000256" key="3">
    <source>
        <dbReference type="ARBA" id="ARBA00013014"/>
    </source>
</evidence>
<evidence type="ECO:0000256" key="7">
    <source>
        <dbReference type="ARBA" id="ARBA00023002"/>
    </source>
</evidence>
<dbReference type="InterPro" id="IPR003710">
    <property type="entry name" value="ApbA"/>
</dbReference>
<dbReference type="Proteomes" id="UP000739565">
    <property type="component" value="Unassembled WGS sequence"/>
</dbReference>
<evidence type="ECO:0000313" key="14">
    <source>
        <dbReference type="Proteomes" id="UP000739565"/>
    </source>
</evidence>
<dbReference type="GO" id="GO:0015940">
    <property type="term" value="P:pantothenate biosynthetic process"/>
    <property type="evidence" value="ECO:0007669"/>
    <property type="project" value="UniProtKB-KW"/>
</dbReference>
<feature type="domain" description="Ketopantoate reductase C-terminal" evidence="12">
    <location>
        <begin position="176"/>
        <end position="293"/>
    </location>
</feature>
<evidence type="ECO:0000259" key="12">
    <source>
        <dbReference type="Pfam" id="PF08546"/>
    </source>
</evidence>
<protein>
    <recommendedName>
        <fullName evidence="4 10">2-dehydropantoate 2-reductase</fullName>
        <ecNumber evidence="3 10">1.1.1.169</ecNumber>
    </recommendedName>
    <alternativeName>
        <fullName evidence="8 10">Ketopantoate reductase</fullName>
    </alternativeName>
</protein>
<evidence type="ECO:0000256" key="8">
    <source>
        <dbReference type="ARBA" id="ARBA00032024"/>
    </source>
</evidence>
<dbReference type="InterPro" id="IPR013332">
    <property type="entry name" value="KPR_N"/>
</dbReference>
<dbReference type="Gene3D" id="3.40.50.720">
    <property type="entry name" value="NAD(P)-binding Rossmann-like Domain"/>
    <property type="match status" value="1"/>
</dbReference>
<keyword evidence="5 10" id="KW-0566">Pantothenate biosynthesis</keyword>
<comment type="pathway">
    <text evidence="1 10">Cofactor biosynthesis; (R)-pantothenate biosynthesis; (R)-pantoate from 3-methyl-2-oxobutanoate: step 2/2.</text>
</comment>
<evidence type="ECO:0000256" key="1">
    <source>
        <dbReference type="ARBA" id="ARBA00004994"/>
    </source>
</evidence>
<dbReference type="Gene3D" id="1.10.1040.10">
    <property type="entry name" value="N-(1-d-carboxylethyl)-l-norvaline Dehydrogenase, domain 2"/>
    <property type="match status" value="1"/>
</dbReference>
<evidence type="ECO:0000313" key="13">
    <source>
        <dbReference type="EMBL" id="MBZ1350751.1"/>
    </source>
</evidence>
<dbReference type="Pfam" id="PF02558">
    <property type="entry name" value="ApbA"/>
    <property type="match status" value="1"/>
</dbReference>
<gene>
    <name evidence="13" type="ORF">KZZ10_08850</name>
</gene>
<dbReference type="EMBL" id="JAHXRI010000007">
    <property type="protein sequence ID" value="MBZ1350751.1"/>
    <property type="molecule type" value="Genomic_DNA"/>
</dbReference>
<organism evidence="13 14">
    <name type="scientific">Zwartia hollandica</name>
    <dbReference type="NCBI Taxonomy" id="324606"/>
    <lineage>
        <taxon>Bacteria</taxon>
        <taxon>Pseudomonadati</taxon>
        <taxon>Pseudomonadota</taxon>
        <taxon>Betaproteobacteria</taxon>
        <taxon>Burkholderiales</taxon>
        <taxon>Alcaligenaceae</taxon>
        <taxon>Zwartia</taxon>
    </lineage>
</organism>
<dbReference type="SUPFAM" id="SSF48179">
    <property type="entry name" value="6-phosphogluconate dehydrogenase C-terminal domain-like"/>
    <property type="match status" value="1"/>
</dbReference>
<dbReference type="SUPFAM" id="SSF51735">
    <property type="entry name" value="NAD(P)-binding Rossmann-fold domains"/>
    <property type="match status" value="1"/>
</dbReference>